<protein>
    <submittedName>
        <fullName evidence="2">Uncharacterized protein</fullName>
    </submittedName>
</protein>
<accession>U1M2B5</accession>
<comment type="caution">
    <text evidence="2">The sequence shown here is derived from an EMBL/GenBank/DDBJ whole genome shotgun (WGS) entry which is preliminary data.</text>
</comment>
<evidence type="ECO:0000313" key="2">
    <source>
        <dbReference type="EMBL" id="ERG69235.1"/>
    </source>
</evidence>
<organism evidence="2 3">
    <name type="scientific">Segniliparus rugosus (strain ATCC BAA-974 / DSM 45345 / CCUG 50838 / CIP 108380 / JCM 13579 / CDC 945)</name>
    <dbReference type="NCBI Taxonomy" id="679197"/>
    <lineage>
        <taxon>Bacteria</taxon>
        <taxon>Bacillati</taxon>
        <taxon>Actinomycetota</taxon>
        <taxon>Actinomycetes</taxon>
        <taxon>Mycobacteriales</taxon>
        <taxon>Segniliparaceae</taxon>
        <taxon>Segniliparus</taxon>
    </lineage>
</organism>
<feature type="region of interest" description="Disordered" evidence="1">
    <location>
        <begin position="33"/>
        <end position="60"/>
    </location>
</feature>
<evidence type="ECO:0000256" key="1">
    <source>
        <dbReference type="SAM" id="MobiDB-lite"/>
    </source>
</evidence>
<dbReference type="Proteomes" id="UP000004816">
    <property type="component" value="Unassembled WGS sequence"/>
</dbReference>
<reference evidence="2 3" key="1">
    <citation type="journal article" date="2011" name="Stand. Genomic Sci.">
        <title>High quality draft genome sequence of Segniliparus rugosus CDC 945(T)= (ATCC BAA-974(T)).</title>
        <authorList>
            <person name="Earl A.M."/>
            <person name="Desjardins C.A."/>
            <person name="Fitzgerald M.G."/>
            <person name="Arachchi H.M."/>
            <person name="Zeng Q."/>
            <person name="Mehta T."/>
            <person name="Griggs A."/>
            <person name="Birren B.W."/>
            <person name="Toney N.C."/>
            <person name="Carr J."/>
            <person name="Posey J."/>
            <person name="Butler W.R."/>
        </authorList>
    </citation>
    <scope>NUCLEOTIDE SEQUENCE [LARGE SCALE GENOMIC DNA]</scope>
    <source>
        <strain evidence="3">ATCC BAA-974 / DSM 45345 / CCUG 50838 / CIP 108380 / JCM 13579 / CDC 945</strain>
    </source>
</reference>
<name>U1M2B5_SEGRC</name>
<dbReference type="AlphaFoldDB" id="U1M2B5"/>
<proteinExistence type="predicted"/>
<dbReference type="HOGENOM" id="CLU_2939199_0_0_11"/>
<keyword evidence="3" id="KW-1185">Reference proteome</keyword>
<gene>
    <name evidence="2" type="ORF">HMPREF9336_04379</name>
</gene>
<dbReference type="EMBL" id="ACZI02000003">
    <property type="protein sequence ID" value="ERG69235.1"/>
    <property type="molecule type" value="Genomic_DNA"/>
</dbReference>
<evidence type="ECO:0000313" key="3">
    <source>
        <dbReference type="Proteomes" id="UP000004816"/>
    </source>
</evidence>
<sequence length="60" mass="5928">MPVAPRIRTVPSPSTSSARAISGIHEEMPGLMPAATWSGSAPCGSATAPPGATISSARVP</sequence>